<feature type="binding site" evidence="11">
    <location>
        <position position="308"/>
    </location>
    <ligand>
        <name>FMN</name>
        <dbReference type="ChEBI" id="CHEBI:58210"/>
    </ligand>
</feature>
<reference evidence="13" key="1">
    <citation type="submission" date="2020-09" db="EMBL/GenBank/DDBJ databases">
        <title>Pelagicoccus enzymogenes sp. nov. with an EPS production, isolated from marine sediment.</title>
        <authorList>
            <person name="Feng X."/>
        </authorList>
    </citation>
    <scope>NUCLEOTIDE SEQUENCE</scope>
    <source>
        <strain evidence="13">NFK12</strain>
    </source>
</reference>
<comment type="subunit">
    <text evidence="11">Monomer.</text>
</comment>
<comment type="function">
    <text evidence="1 11">Catalyzes the conversion of dihydroorotate to orotate with quinone as electron acceptor.</text>
</comment>
<dbReference type="SUPFAM" id="SSF51395">
    <property type="entry name" value="FMN-linked oxidoreductases"/>
    <property type="match status" value="1"/>
</dbReference>
<name>A0A927F6Q3_9BACT</name>
<evidence type="ECO:0000313" key="14">
    <source>
        <dbReference type="Proteomes" id="UP000622317"/>
    </source>
</evidence>
<dbReference type="NCBIfam" id="TIGR01036">
    <property type="entry name" value="pyrD_sub2"/>
    <property type="match status" value="1"/>
</dbReference>
<dbReference type="Gene3D" id="3.20.20.70">
    <property type="entry name" value="Aldolase class I"/>
    <property type="match status" value="1"/>
</dbReference>
<dbReference type="AlphaFoldDB" id="A0A927F6Q3"/>
<keyword evidence="8 11" id="KW-0560">Oxidoreductase</keyword>
<dbReference type="EMBL" id="JACYFG010000007">
    <property type="protein sequence ID" value="MBD5779394.1"/>
    <property type="molecule type" value="Genomic_DNA"/>
</dbReference>
<comment type="caution">
    <text evidence="13">The sequence shown here is derived from an EMBL/GenBank/DDBJ whole genome shotgun (WGS) entry which is preliminary data.</text>
</comment>
<keyword evidence="6 11" id="KW-0288">FMN</keyword>
<dbReference type="PROSITE" id="PS00912">
    <property type="entry name" value="DHODEHASE_2"/>
    <property type="match status" value="1"/>
</dbReference>
<evidence type="ECO:0000256" key="4">
    <source>
        <dbReference type="ARBA" id="ARBA00005359"/>
    </source>
</evidence>
<gene>
    <name evidence="11" type="primary">pyrD</name>
    <name evidence="13" type="ORF">IEN85_07795</name>
</gene>
<comment type="cofactor">
    <cofactor evidence="11">
        <name>FMN</name>
        <dbReference type="ChEBI" id="CHEBI:58210"/>
    </cofactor>
    <text evidence="11">Binds 1 FMN per subunit.</text>
</comment>
<keyword evidence="14" id="KW-1185">Reference proteome</keyword>
<evidence type="ECO:0000256" key="1">
    <source>
        <dbReference type="ARBA" id="ARBA00003125"/>
    </source>
</evidence>
<feature type="binding site" evidence="11">
    <location>
        <position position="184"/>
    </location>
    <ligand>
        <name>FMN</name>
        <dbReference type="ChEBI" id="CHEBI:58210"/>
    </ligand>
</feature>
<accession>A0A927F6Q3</accession>
<feature type="binding site" evidence="11">
    <location>
        <position position="184"/>
    </location>
    <ligand>
        <name>substrate</name>
    </ligand>
</feature>
<evidence type="ECO:0000256" key="8">
    <source>
        <dbReference type="ARBA" id="ARBA00023002"/>
    </source>
</evidence>
<keyword evidence="9 11" id="KW-0472">Membrane</keyword>
<evidence type="ECO:0000256" key="2">
    <source>
        <dbReference type="ARBA" id="ARBA00004370"/>
    </source>
</evidence>
<evidence type="ECO:0000256" key="7">
    <source>
        <dbReference type="ARBA" id="ARBA00022975"/>
    </source>
</evidence>
<feature type="binding site" evidence="11">
    <location>
        <position position="230"/>
    </location>
    <ligand>
        <name>FMN</name>
        <dbReference type="ChEBI" id="CHEBI:58210"/>
    </ligand>
</feature>
<dbReference type="PANTHER" id="PTHR48109:SF4">
    <property type="entry name" value="DIHYDROOROTATE DEHYDROGENASE (QUINONE), MITOCHONDRIAL"/>
    <property type="match status" value="1"/>
</dbReference>
<dbReference type="GO" id="GO:0006207">
    <property type="term" value="P:'de novo' pyrimidine nucleobase biosynthetic process"/>
    <property type="evidence" value="ECO:0007669"/>
    <property type="project" value="UniProtKB-UniRule"/>
</dbReference>
<dbReference type="NCBIfam" id="NF003645">
    <property type="entry name" value="PRK05286.1-2"/>
    <property type="match status" value="1"/>
</dbReference>
<keyword evidence="5 11" id="KW-0285">Flavoprotein</keyword>
<proteinExistence type="inferred from homology"/>
<dbReference type="EC" id="1.3.5.2" evidence="11"/>
<feature type="binding site" evidence="11">
    <location>
        <position position="94"/>
    </location>
    <ligand>
        <name>FMN</name>
        <dbReference type="ChEBI" id="CHEBI:58210"/>
    </ligand>
</feature>
<dbReference type="CDD" id="cd04738">
    <property type="entry name" value="DHOD_2_like"/>
    <property type="match status" value="1"/>
</dbReference>
<comment type="pathway">
    <text evidence="3 11">Pyrimidine metabolism; UMP biosynthesis via de novo pathway; orotate from (S)-dihydroorotate (quinone route): step 1/1.</text>
</comment>
<dbReference type="PANTHER" id="PTHR48109">
    <property type="entry name" value="DIHYDROOROTATE DEHYDROGENASE (QUINONE), MITOCHONDRIAL-RELATED"/>
    <property type="match status" value="1"/>
</dbReference>
<feature type="active site" description="Nucleophile" evidence="11">
    <location>
        <position position="187"/>
    </location>
</feature>
<dbReference type="GO" id="GO:0005886">
    <property type="term" value="C:plasma membrane"/>
    <property type="evidence" value="ECO:0007669"/>
    <property type="project" value="UniProtKB-SubCell"/>
</dbReference>
<feature type="domain" description="Dihydroorotate dehydrogenase catalytic" evidence="12">
    <location>
        <begin position="55"/>
        <end position="349"/>
    </location>
</feature>
<dbReference type="HAMAP" id="MF_00225">
    <property type="entry name" value="DHO_dh_type2"/>
    <property type="match status" value="1"/>
</dbReference>
<evidence type="ECO:0000256" key="6">
    <source>
        <dbReference type="ARBA" id="ARBA00022643"/>
    </source>
</evidence>
<feature type="binding site" evidence="11">
    <location>
        <position position="258"/>
    </location>
    <ligand>
        <name>FMN</name>
        <dbReference type="ChEBI" id="CHEBI:58210"/>
    </ligand>
</feature>
<feature type="binding site" evidence="11">
    <location>
        <begin position="119"/>
        <end position="123"/>
    </location>
    <ligand>
        <name>substrate</name>
    </ligand>
</feature>
<feature type="binding site" evidence="11">
    <location>
        <begin position="70"/>
        <end position="74"/>
    </location>
    <ligand>
        <name>FMN</name>
        <dbReference type="ChEBI" id="CHEBI:58210"/>
    </ligand>
</feature>
<evidence type="ECO:0000256" key="11">
    <source>
        <dbReference type="HAMAP-Rule" id="MF_00225"/>
    </source>
</evidence>
<dbReference type="NCBIfam" id="NF003652">
    <property type="entry name" value="PRK05286.2-5"/>
    <property type="match status" value="1"/>
</dbReference>
<protein>
    <recommendedName>
        <fullName evidence="11">Dihydroorotate dehydrogenase (quinone)</fullName>
        <ecNumber evidence="11">1.3.5.2</ecNumber>
    </recommendedName>
    <alternativeName>
        <fullName evidence="11">DHOdehase</fullName>
        <shortName evidence="11">DHOD</shortName>
        <shortName evidence="11">DHODase</shortName>
    </alternativeName>
    <alternativeName>
        <fullName evidence="11">Dihydroorotate oxidase</fullName>
    </alternativeName>
</protein>
<keyword evidence="7 11" id="KW-0665">Pyrimidine biosynthesis</keyword>
<evidence type="ECO:0000256" key="9">
    <source>
        <dbReference type="ARBA" id="ARBA00023136"/>
    </source>
</evidence>
<evidence type="ECO:0000259" key="12">
    <source>
        <dbReference type="Pfam" id="PF01180"/>
    </source>
</evidence>
<dbReference type="GO" id="GO:0044205">
    <property type="term" value="P:'de novo' UMP biosynthetic process"/>
    <property type="evidence" value="ECO:0007669"/>
    <property type="project" value="UniProtKB-UniRule"/>
</dbReference>
<dbReference type="Pfam" id="PF01180">
    <property type="entry name" value="DHO_dh"/>
    <property type="match status" value="1"/>
</dbReference>
<comment type="catalytic activity">
    <reaction evidence="10 11">
        <text>(S)-dihydroorotate + a quinone = orotate + a quinol</text>
        <dbReference type="Rhea" id="RHEA:30187"/>
        <dbReference type="ChEBI" id="CHEBI:24646"/>
        <dbReference type="ChEBI" id="CHEBI:30839"/>
        <dbReference type="ChEBI" id="CHEBI:30864"/>
        <dbReference type="ChEBI" id="CHEBI:132124"/>
        <dbReference type="EC" id="1.3.5.2"/>
    </reaction>
</comment>
<feature type="binding site" evidence="11">
    <location>
        <begin position="259"/>
        <end position="260"/>
    </location>
    <ligand>
        <name>substrate</name>
    </ligand>
</feature>
<dbReference type="InterPro" id="IPR013785">
    <property type="entry name" value="Aldolase_TIM"/>
</dbReference>
<organism evidence="13 14">
    <name type="scientific">Pelagicoccus enzymogenes</name>
    <dbReference type="NCBI Taxonomy" id="2773457"/>
    <lineage>
        <taxon>Bacteria</taxon>
        <taxon>Pseudomonadati</taxon>
        <taxon>Verrucomicrobiota</taxon>
        <taxon>Opitutia</taxon>
        <taxon>Puniceicoccales</taxon>
        <taxon>Pelagicoccaceae</taxon>
        <taxon>Pelagicoccus</taxon>
    </lineage>
</organism>
<feature type="binding site" evidence="11">
    <location>
        <position position="189"/>
    </location>
    <ligand>
        <name>substrate</name>
    </ligand>
</feature>
<dbReference type="PIRSF" id="PIRSF000164">
    <property type="entry name" value="DHO_oxidase"/>
    <property type="match status" value="1"/>
</dbReference>
<feature type="binding site" evidence="11">
    <location>
        <position position="279"/>
    </location>
    <ligand>
        <name>FMN</name>
        <dbReference type="ChEBI" id="CHEBI:58210"/>
    </ligand>
</feature>
<evidence type="ECO:0000256" key="10">
    <source>
        <dbReference type="ARBA" id="ARBA00048639"/>
    </source>
</evidence>
<dbReference type="InterPro" id="IPR012135">
    <property type="entry name" value="Dihydroorotate_DH_1_2"/>
</dbReference>
<dbReference type="InterPro" id="IPR005720">
    <property type="entry name" value="Dihydroorotate_DH_cat"/>
</dbReference>
<dbReference type="GO" id="GO:0106430">
    <property type="term" value="F:dihydroorotate dehydrogenase (quinone) activity"/>
    <property type="evidence" value="ECO:0007669"/>
    <property type="project" value="UniProtKB-EC"/>
</dbReference>
<dbReference type="InterPro" id="IPR005719">
    <property type="entry name" value="Dihydroorotate_DH_2"/>
</dbReference>
<comment type="subcellular location">
    <subcellularLocation>
        <location evidence="11">Cell membrane</location>
        <topology evidence="11">Peripheral membrane protein</topology>
    </subcellularLocation>
    <subcellularLocation>
        <location evidence="2">Membrane</location>
    </subcellularLocation>
</comment>
<dbReference type="PROSITE" id="PS00911">
    <property type="entry name" value="DHODEHASE_1"/>
    <property type="match status" value="1"/>
</dbReference>
<evidence type="ECO:0000256" key="3">
    <source>
        <dbReference type="ARBA" id="ARBA00005161"/>
    </source>
</evidence>
<feature type="binding site" evidence="11">
    <location>
        <position position="74"/>
    </location>
    <ligand>
        <name>substrate</name>
    </ligand>
</feature>
<feature type="binding site" evidence="11">
    <location>
        <position position="151"/>
    </location>
    <ligand>
        <name>FMN</name>
        <dbReference type="ChEBI" id="CHEBI:58210"/>
    </ligand>
</feature>
<keyword evidence="11" id="KW-1003">Cell membrane</keyword>
<sequence>MGAVYKNLLKPLFFKLDPERAHEVTVDSLRVLRAIPGLKGLLGAFNQLPSAAKPVEAFGVKFPNRIGLAAGFDKNAVCWEAFEAFGFGHVEIGTVTHKAQPGNPKPRLFRYPEHDAVLNRMGFNNHGAQFVAARLAGQPGPGERRIPLGVNIGKSKVTPLDKAVEDYLGSFALLADHADYVVVNVSSPNTPDLRKLQEGDRLRELLGELVAANEQREERRSGSRKPILLKIAPDLTEGEVSDIVQILHDLKLDGIIATNTTMAREGPFKDLDQAGGISGAPICDMSTKMIAHIAKLVDGKFPIIGVGGITSPDTAAQKIDAGATLVQVYSGMIFEGPLIGKRVARHLAEKCGDL</sequence>
<dbReference type="InterPro" id="IPR001295">
    <property type="entry name" value="Dihydroorotate_DH_CS"/>
</dbReference>
<dbReference type="GO" id="GO:0005737">
    <property type="term" value="C:cytoplasm"/>
    <property type="evidence" value="ECO:0007669"/>
    <property type="project" value="InterPro"/>
</dbReference>
<dbReference type="InterPro" id="IPR050074">
    <property type="entry name" value="DHO_dehydrogenase"/>
</dbReference>
<feature type="binding site" evidence="11">
    <location>
        <begin position="329"/>
        <end position="330"/>
    </location>
    <ligand>
        <name>FMN</name>
        <dbReference type="ChEBI" id="CHEBI:58210"/>
    </ligand>
</feature>
<dbReference type="Proteomes" id="UP000622317">
    <property type="component" value="Unassembled WGS sequence"/>
</dbReference>
<evidence type="ECO:0000313" key="13">
    <source>
        <dbReference type="EMBL" id="MBD5779394.1"/>
    </source>
</evidence>
<evidence type="ECO:0000256" key="5">
    <source>
        <dbReference type="ARBA" id="ARBA00022630"/>
    </source>
</evidence>
<comment type="similarity">
    <text evidence="4 11">Belongs to the dihydroorotate dehydrogenase family. Type 2 subfamily.</text>
</comment>